<evidence type="ECO:0000313" key="2">
    <source>
        <dbReference type="Proteomes" id="UP000275663"/>
    </source>
</evidence>
<dbReference type="OrthoDB" id="193535at2"/>
<sequence length="172" mass="18172">MLLLAAISAGLSACASSPASKIVVPENLQVPAAQQFLAETNASGVQIYTCSTSKTDVNKYEWSFKAPEAELFNANGKKIGKHYAGPSWESEDGSKVVAEVKARNDGPVASAIPWLLLSAKSTSGNGVFSKVSYIQRLATEAGKAPVDGCSKANFGSELRVPYTALYRYFTAA</sequence>
<name>A0A3Q9BTU1_9BURK</name>
<reference evidence="1 2" key="1">
    <citation type="journal article" date="2011" name="Int. J. Syst. Evol. Microbiol.">
        <title>Description of Undibacterium oligocarboniphilum sp. nov., isolated from purified water, and Undibacterium pigrum strain CCUG 49012 as the type strain of Undibacterium parvum sp. nov., and emended descriptions of the genus Undibacterium and the species Undibacterium pigrum.</title>
        <authorList>
            <person name="Eder W."/>
            <person name="Wanner G."/>
            <person name="Ludwig W."/>
            <person name="Busse H.J."/>
            <person name="Ziemke-Kageler F."/>
            <person name="Lang E."/>
        </authorList>
    </citation>
    <scope>NUCLEOTIDE SEQUENCE [LARGE SCALE GENOMIC DNA]</scope>
    <source>
        <strain evidence="1 2">DSM 23061</strain>
    </source>
</reference>
<keyword evidence="2" id="KW-1185">Reference proteome</keyword>
<organism evidence="1 2">
    <name type="scientific">Undibacterium parvum</name>
    <dbReference type="NCBI Taxonomy" id="401471"/>
    <lineage>
        <taxon>Bacteria</taxon>
        <taxon>Pseudomonadati</taxon>
        <taxon>Pseudomonadota</taxon>
        <taxon>Betaproteobacteria</taxon>
        <taxon>Burkholderiales</taxon>
        <taxon>Oxalobacteraceae</taxon>
        <taxon>Undibacterium</taxon>
    </lineage>
</organism>
<dbReference type="Pfam" id="PF11937">
    <property type="entry name" value="DUF3455"/>
    <property type="match status" value="1"/>
</dbReference>
<dbReference type="PANTHER" id="PTHR35567:SF1">
    <property type="entry name" value="CONSERVED FUNGAL PROTEIN (AFU_ORTHOLOGUE AFUA_1G14230)"/>
    <property type="match status" value="1"/>
</dbReference>
<dbReference type="Proteomes" id="UP000275663">
    <property type="component" value="Chromosome"/>
</dbReference>
<accession>A0A3Q9BTU1</accession>
<gene>
    <name evidence="1" type="ORF">EJN92_00830</name>
</gene>
<dbReference type="KEGG" id="upv:EJN92_00830"/>
<dbReference type="PANTHER" id="PTHR35567">
    <property type="entry name" value="MALATE DEHYDROGENASE (AFU_ORTHOLOGUE AFUA_2G13800)"/>
    <property type="match status" value="1"/>
</dbReference>
<protein>
    <submittedName>
        <fullName evidence="1">DUF3455 domain-containing protein</fullName>
    </submittedName>
</protein>
<dbReference type="AlphaFoldDB" id="A0A3Q9BTU1"/>
<dbReference type="EMBL" id="CP034464">
    <property type="protein sequence ID" value="AZP14334.1"/>
    <property type="molecule type" value="Genomic_DNA"/>
</dbReference>
<evidence type="ECO:0000313" key="1">
    <source>
        <dbReference type="EMBL" id="AZP14334.1"/>
    </source>
</evidence>
<dbReference type="InterPro" id="IPR021851">
    <property type="entry name" value="DUF3455"/>
</dbReference>
<proteinExistence type="predicted"/>